<dbReference type="AlphaFoldDB" id="A0A915K3V7"/>
<protein>
    <submittedName>
        <fullName evidence="2">PiggyBac transposable element-derived protein domain-containing protein</fullName>
    </submittedName>
</protein>
<evidence type="ECO:0000313" key="2">
    <source>
        <dbReference type="WBParaSite" id="nRc.2.0.1.t32524-RA"/>
    </source>
</evidence>
<sequence length="123" mass="14511">MLDAAALNAFRLFQIRHPEMVKVKRNKRHRFLGLLSQELMNAQQERRATSDYWYSQSLRIIAAKRKEIATKFSKNTVARPEIGERSLDNTIHRTNCRQCSSYKDRKTMKCCMMCCKPICKEHT</sequence>
<evidence type="ECO:0000313" key="1">
    <source>
        <dbReference type="Proteomes" id="UP000887565"/>
    </source>
</evidence>
<dbReference type="WBParaSite" id="nRc.2.0.1.t32524-RA">
    <property type="protein sequence ID" value="nRc.2.0.1.t32524-RA"/>
    <property type="gene ID" value="nRc.2.0.1.g32524"/>
</dbReference>
<name>A0A915K3V7_ROMCU</name>
<organism evidence="1 2">
    <name type="scientific">Romanomermis culicivorax</name>
    <name type="common">Nematode worm</name>
    <dbReference type="NCBI Taxonomy" id="13658"/>
    <lineage>
        <taxon>Eukaryota</taxon>
        <taxon>Metazoa</taxon>
        <taxon>Ecdysozoa</taxon>
        <taxon>Nematoda</taxon>
        <taxon>Enoplea</taxon>
        <taxon>Dorylaimia</taxon>
        <taxon>Mermithida</taxon>
        <taxon>Mermithoidea</taxon>
        <taxon>Mermithidae</taxon>
        <taxon>Romanomermis</taxon>
    </lineage>
</organism>
<keyword evidence="1" id="KW-1185">Reference proteome</keyword>
<reference evidence="2" key="1">
    <citation type="submission" date="2022-11" db="UniProtKB">
        <authorList>
            <consortium name="WormBaseParasite"/>
        </authorList>
    </citation>
    <scope>IDENTIFICATION</scope>
</reference>
<accession>A0A915K3V7</accession>
<dbReference type="Proteomes" id="UP000887565">
    <property type="component" value="Unplaced"/>
</dbReference>
<proteinExistence type="predicted"/>